<dbReference type="InterPro" id="IPR047770">
    <property type="entry name" value="RegB"/>
</dbReference>
<dbReference type="PANTHER" id="PTHR44936:SF10">
    <property type="entry name" value="SENSOR PROTEIN RSTB"/>
    <property type="match status" value="1"/>
</dbReference>
<feature type="transmembrane region" description="Helical" evidence="7">
    <location>
        <begin position="25"/>
        <end position="44"/>
    </location>
</feature>
<evidence type="ECO:0000256" key="2">
    <source>
        <dbReference type="ARBA" id="ARBA00012438"/>
    </source>
</evidence>
<proteinExistence type="predicted"/>
<dbReference type="Pfam" id="PF02518">
    <property type="entry name" value="HATPase_c"/>
    <property type="match status" value="1"/>
</dbReference>
<dbReference type="Proteomes" id="UP001430804">
    <property type="component" value="Unassembled WGS sequence"/>
</dbReference>
<dbReference type="GO" id="GO:0016301">
    <property type="term" value="F:kinase activity"/>
    <property type="evidence" value="ECO:0007669"/>
    <property type="project" value="UniProtKB-KW"/>
</dbReference>
<dbReference type="NCBIfam" id="NF033792">
    <property type="entry name" value="ActS_PrrB_HisK"/>
    <property type="match status" value="1"/>
</dbReference>
<dbReference type="CDD" id="cd00082">
    <property type="entry name" value="HisKA"/>
    <property type="match status" value="1"/>
</dbReference>
<evidence type="ECO:0000256" key="4">
    <source>
        <dbReference type="ARBA" id="ARBA00022741"/>
    </source>
</evidence>
<dbReference type="SMART" id="SM00388">
    <property type="entry name" value="HisKA"/>
    <property type="match status" value="1"/>
</dbReference>
<dbReference type="EC" id="2.7.13.3" evidence="2"/>
<dbReference type="InterPro" id="IPR003661">
    <property type="entry name" value="HisK_dim/P_dom"/>
</dbReference>
<keyword evidence="7" id="KW-0812">Transmembrane</keyword>
<dbReference type="InterPro" id="IPR005467">
    <property type="entry name" value="His_kinase_dom"/>
</dbReference>
<sequence>MSTDDTLLDDQTFQHRLRLSTLTRLRWLAVAGQSIAVVVIAYGFGFPMPELFCFVLIGCSAWLNIFLTVRYPPNHRLPPLGGLAVLSFDVLQLTSLLFLTGGLANPFSVLICVPVIICAASQPVRHTVALGALTFVAITFLAFLSLPLPWYPGTVLTFPFVLIIGTWIAILSTTAFAAFYVHRVSAETNELAEALTAAELGLQREQHLSALDGLAAAAAHELGTPLATISVVAREMHKALAGDPQHGEDVQLLVSQSERCRDILGRLTSLSTDDELHMRQVPLDALIEEVVAPHREFGVEIIVKRVTDKAPPGDSRHVPPEPIGQRNAGILYGLGNIVENAVDFARSQVQVTSRHDNESVEIVITDDGPGFSAEMLSRIGLPYMRSRDKAGRPGAGGLGLGLFIAKTLLERSGATLQFDNRGEPAQGARVRIRWPRSKMDVGAVTGSYTPHVSMGR</sequence>
<feature type="transmembrane region" description="Helical" evidence="7">
    <location>
        <begin position="156"/>
        <end position="181"/>
    </location>
</feature>
<evidence type="ECO:0000313" key="10">
    <source>
        <dbReference type="Proteomes" id="UP001430804"/>
    </source>
</evidence>
<gene>
    <name evidence="9" type="ORF">KY465_17530</name>
</gene>
<keyword evidence="4" id="KW-0547">Nucleotide-binding</keyword>
<comment type="caution">
    <text evidence="9">The sequence shown here is derived from an EMBL/GenBank/DDBJ whole genome shotgun (WGS) entry which is preliminary data.</text>
</comment>
<feature type="transmembrane region" description="Helical" evidence="7">
    <location>
        <begin position="128"/>
        <end position="150"/>
    </location>
</feature>
<dbReference type="InterPro" id="IPR050980">
    <property type="entry name" value="2C_sensor_his_kinase"/>
</dbReference>
<keyword evidence="6" id="KW-0067">ATP-binding</keyword>
<protein>
    <recommendedName>
        <fullName evidence="2">histidine kinase</fullName>
        <ecNumber evidence="2">2.7.13.3</ecNumber>
    </recommendedName>
</protein>
<organism evidence="9 10">
    <name type="scientific">Pseudohoeflea coraliihabitans</name>
    <dbReference type="NCBI Taxonomy" id="2860393"/>
    <lineage>
        <taxon>Bacteria</taxon>
        <taxon>Pseudomonadati</taxon>
        <taxon>Pseudomonadota</taxon>
        <taxon>Alphaproteobacteria</taxon>
        <taxon>Hyphomicrobiales</taxon>
        <taxon>Rhizobiaceae</taxon>
        <taxon>Pseudohoeflea</taxon>
    </lineage>
</organism>
<name>A0ABS6WT02_9HYPH</name>
<evidence type="ECO:0000256" key="6">
    <source>
        <dbReference type="ARBA" id="ARBA00022840"/>
    </source>
</evidence>
<feature type="transmembrane region" description="Helical" evidence="7">
    <location>
        <begin position="91"/>
        <end position="116"/>
    </location>
</feature>
<dbReference type="SMART" id="SM00387">
    <property type="entry name" value="HATPase_c"/>
    <property type="match status" value="1"/>
</dbReference>
<evidence type="ECO:0000256" key="7">
    <source>
        <dbReference type="SAM" id="Phobius"/>
    </source>
</evidence>
<evidence type="ECO:0000256" key="3">
    <source>
        <dbReference type="ARBA" id="ARBA00022679"/>
    </source>
</evidence>
<dbReference type="PROSITE" id="PS50109">
    <property type="entry name" value="HIS_KIN"/>
    <property type="match status" value="1"/>
</dbReference>
<evidence type="ECO:0000256" key="5">
    <source>
        <dbReference type="ARBA" id="ARBA00022777"/>
    </source>
</evidence>
<keyword evidence="7" id="KW-0472">Membrane</keyword>
<keyword evidence="10" id="KW-1185">Reference proteome</keyword>
<keyword evidence="5 9" id="KW-0418">Kinase</keyword>
<evidence type="ECO:0000259" key="8">
    <source>
        <dbReference type="PROSITE" id="PS50109"/>
    </source>
</evidence>
<dbReference type="Pfam" id="PF00512">
    <property type="entry name" value="HisKA"/>
    <property type="match status" value="1"/>
</dbReference>
<dbReference type="EMBL" id="JAHWQX010000005">
    <property type="protein sequence ID" value="MBW3099084.1"/>
    <property type="molecule type" value="Genomic_DNA"/>
</dbReference>
<dbReference type="RefSeq" id="WP_219203413.1">
    <property type="nucleotide sequence ID" value="NZ_JAHWQX010000005.1"/>
</dbReference>
<keyword evidence="7" id="KW-1133">Transmembrane helix</keyword>
<dbReference type="PANTHER" id="PTHR44936">
    <property type="entry name" value="SENSOR PROTEIN CREC"/>
    <property type="match status" value="1"/>
</dbReference>
<evidence type="ECO:0000313" key="9">
    <source>
        <dbReference type="EMBL" id="MBW3099084.1"/>
    </source>
</evidence>
<evidence type="ECO:0000256" key="1">
    <source>
        <dbReference type="ARBA" id="ARBA00000085"/>
    </source>
</evidence>
<accession>A0ABS6WT02</accession>
<feature type="transmembrane region" description="Helical" evidence="7">
    <location>
        <begin position="51"/>
        <end position="71"/>
    </location>
</feature>
<comment type="catalytic activity">
    <reaction evidence="1">
        <text>ATP + protein L-histidine = ADP + protein N-phospho-L-histidine.</text>
        <dbReference type="EC" id="2.7.13.3"/>
    </reaction>
</comment>
<feature type="domain" description="Histidine kinase" evidence="8">
    <location>
        <begin position="217"/>
        <end position="438"/>
    </location>
</feature>
<keyword evidence="3" id="KW-0808">Transferase</keyword>
<reference evidence="9" key="1">
    <citation type="submission" date="2021-07" db="EMBL/GenBank/DDBJ databases">
        <title>Pseudohoeflea marina sp. nov. a polyhydroxyalcanoate-producing bacterium.</title>
        <authorList>
            <person name="Zheng W."/>
            <person name="Yu S."/>
            <person name="Huang Y."/>
        </authorList>
    </citation>
    <scope>NUCLEOTIDE SEQUENCE</scope>
    <source>
        <strain evidence="9">DP4N28-3</strain>
    </source>
</reference>
<dbReference type="InterPro" id="IPR003594">
    <property type="entry name" value="HATPase_dom"/>
</dbReference>